<accession>A0A846TK36</accession>
<sequence>MNMHLGKTLSFSDKNYNVTVYLDQQNKRVRVEDYLGSLPHVLDHAEKLVESEKADKLIIKGRKEHFTQLLERGFSFEAGIDGFFLGNDCVFFSKFYSDERRTSLHWVQEDGIIKSVYHLAEPAQNITPPNDYILKKMDETDAQGLSVLYSKVFQIYPTPLNDPEYIVKTMKEGSIYFGFVNDGQIVSAASADVNSFYKNAEMTDCATLKEHRKHGLMKVLLARLEDELIENGIYCAYSIARALSFGMNAALYQLGYAYRGRLVNNVYIYDKIENMNVWVKDLAKTPNFGQ</sequence>
<evidence type="ECO:0000313" key="2">
    <source>
        <dbReference type="EMBL" id="NKE07330.1"/>
    </source>
</evidence>
<name>A0A846TK36_9BACI</name>
<dbReference type="PROSITE" id="PS51186">
    <property type="entry name" value="GNAT"/>
    <property type="match status" value="1"/>
</dbReference>
<organism evidence="2 3">
    <name type="scientific">Mesobacillus selenatarsenatis</name>
    <dbReference type="NCBI Taxonomy" id="388741"/>
    <lineage>
        <taxon>Bacteria</taxon>
        <taxon>Bacillati</taxon>
        <taxon>Bacillota</taxon>
        <taxon>Bacilli</taxon>
        <taxon>Bacillales</taxon>
        <taxon>Bacillaceae</taxon>
        <taxon>Mesobacillus</taxon>
    </lineage>
</organism>
<dbReference type="InterPro" id="IPR016181">
    <property type="entry name" value="Acyl_CoA_acyltransferase"/>
</dbReference>
<dbReference type="CDD" id="cd04301">
    <property type="entry name" value="NAT_SF"/>
    <property type="match status" value="1"/>
</dbReference>
<dbReference type="Pfam" id="PF00583">
    <property type="entry name" value="Acetyltransf_1"/>
    <property type="match status" value="1"/>
</dbReference>
<keyword evidence="2" id="KW-0808">Transferase</keyword>
<dbReference type="EMBL" id="JAAVUM010000014">
    <property type="protein sequence ID" value="NKE07330.1"/>
    <property type="molecule type" value="Genomic_DNA"/>
</dbReference>
<protein>
    <submittedName>
        <fullName evidence="2">Putative beta-lysine N-acetyltransferase</fullName>
    </submittedName>
</protein>
<evidence type="ECO:0000313" key="3">
    <source>
        <dbReference type="Proteomes" id="UP000587942"/>
    </source>
</evidence>
<evidence type="ECO:0000259" key="1">
    <source>
        <dbReference type="PROSITE" id="PS51186"/>
    </source>
</evidence>
<dbReference type="SUPFAM" id="SSF55729">
    <property type="entry name" value="Acyl-CoA N-acyltransferases (Nat)"/>
    <property type="match status" value="1"/>
</dbReference>
<dbReference type="InterPro" id="IPR000182">
    <property type="entry name" value="GNAT_dom"/>
</dbReference>
<comment type="caution">
    <text evidence="2">The sequence shown here is derived from an EMBL/GenBank/DDBJ whole genome shotgun (WGS) entry which is preliminary data.</text>
</comment>
<dbReference type="GO" id="GO:0008080">
    <property type="term" value="F:N-acetyltransferase activity"/>
    <property type="evidence" value="ECO:0007669"/>
    <property type="project" value="InterPro"/>
</dbReference>
<dbReference type="Gene3D" id="3.40.630.30">
    <property type="match status" value="1"/>
</dbReference>
<gene>
    <name evidence="2" type="primary">ablB</name>
    <name evidence="2" type="ORF">GWK17_17930</name>
</gene>
<feature type="domain" description="N-acetyltransferase" evidence="1">
    <location>
        <begin position="132"/>
        <end position="283"/>
    </location>
</feature>
<dbReference type="NCBIfam" id="TIGR03827">
    <property type="entry name" value="GNAT_ablB"/>
    <property type="match status" value="1"/>
</dbReference>
<dbReference type="AlphaFoldDB" id="A0A846TK36"/>
<dbReference type="InterPro" id="IPR022525">
    <property type="entry name" value="GNAT_AblB"/>
</dbReference>
<proteinExistence type="predicted"/>
<reference evidence="2 3" key="1">
    <citation type="submission" date="2020-03" db="EMBL/GenBank/DDBJ databases">
        <authorList>
            <person name="Sun Q."/>
        </authorList>
    </citation>
    <scope>NUCLEOTIDE SEQUENCE [LARGE SCALE GENOMIC DNA]</scope>
    <source>
        <strain evidence="2 3">KACC 21451</strain>
    </source>
</reference>
<dbReference type="Proteomes" id="UP000587942">
    <property type="component" value="Unassembled WGS sequence"/>
</dbReference>